<evidence type="ECO:0000313" key="3">
    <source>
        <dbReference type="Proteomes" id="UP000247702"/>
    </source>
</evidence>
<dbReference type="EMBL" id="BEXD01001924">
    <property type="protein sequence ID" value="GBB96329.1"/>
    <property type="molecule type" value="Genomic_DNA"/>
</dbReference>
<organism evidence="1 3">
    <name type="scientific">Rhizophagus clarus</name>
    <dbReference type="NCBI Taxonomy" id="94130"/>
    <lineage>
        <taxon>Eukaryota</taxon>
        <taxon>Fungi</taxon>
        <taxon>Fungi incertae sedis</taxon>
        <taxon>Mucoromycota</taxon>
        <taxon>Glomeromycotina</taxon>
        <taxon>Glomeromycetes</taxon>
        <taxon>Glomerales</taxon>
        <taxon>Glomeraceae</taxon>
        <taxon>Rhizophagus</taxon>
    </lineage>
</organism>
<dbReference type="PANTHER" id="PTHR35871">
    <property type="entry name" value="EXPRESSED PROTEIN"/>
    <property type="match status" value="1"/>
</dbReference>
<dbReference type="Proteomes" id="UP000615446">
    <property type="component" value="Unassembled WGS sequence"/>
</dbReference>
<proteinExistence type="predicted"/>
<dbReference type="AlphaFoldDB" id="A0A2Z6RFM4"/>
<dbReference type="OrthoDB" id="2441908at2759"/>
<dbReference type="EMBL" id="BLAL01000053">
    <property type="protein sequence ID" value="GES81126.1"/>
    <property type="molecule type" value="Genomic_DNA"/>
</dbReference>
<comment type="caution">
    <text evidence="1">The sequence shown here is derived from an EMBL/GenBank/DDBJ whole genome shotgun (WGS) entry which is preliminary data.</text>
</comment>
<reference evidence="2" key="2">
    <citation type="submission" date="2019-10" db="EMBL/GenBank/DDBJ databases">
        <title>Conservation and host-specific expression of non-tandemly repeated heterogenous ribosome RNA gene in arbuscular mycorrhizal fungi.</title>
        <authorList>
            <person name="Maeda T."/>
            <person name="Kobayashi Y."/>
            <person name="Nakagawa T."/>
            <person name="Ezawa T."/>
            <person name="Yamaguchi K."/>
            <person name="Bino T."/>
            <person name="Nishimoto Y."/>
            <person name="Shigenobu S."/>
            <person name="Kawaguchi M."/>
        </authorList>
    </citation>
    <scope>NUCLEOTIDE SEQUENCE</scope>
    <source>
        <strain evidence="2">HR1</strain>
    </source>
</reference>
<dbReference type="Proteomes" id="UP000247702">
    <property type="component" value="Unassembled WGS sequence"/>
</dbReference>
<reference evidence="1 3" key="1">
    <citation type="submission" date="2017-11" db="EMBL/GenBank/DDBJ databases">
        <title>The genome of Rhizophagus clarus HR1 reveals common genetic basis of auxotrophy among arbuscular mycorrhizal fungi.</title>
        <authorList>
            <person name="Kobayashi Y."/>
        </authorList>
    </citation>
    <scope>NUCLEOTIDE SEQUENCE [LARGE SCALE GENOMIC DNA]</scope>
    <source>
        <strain evidence="1 3">HR1</strain>
    </source>
</reference>
<accession>A0A2Z6RFM4</accession>
<evidence type="ECO:0000313" key="1">
    <source>
        <dbReference type="EMBL" id="GBB96329.1"/>
    </source>
</evidence>
<protein>
    <submittedName>
        <fullName evidence="1">Uncharacterized protein</fullName>
    </submittedName>
</protein>
<gene>
    <name evidence="2" type="ORF">RCL2_000838600</name>
    <name evidence="1" type="ORF">RclHR1_02730001</name>
</gene>
<dbReference type="PANTHER" id="PTHR35871:SF1">
    <property type="entry name" value="CXC1-LIKE CYSTEINE CLUSTER ASSOCIATED WITH KDZ TRANSPOSASES DOMAIN-CONTAINING PROTEIN"/>
    <property type="match status" value="1"/>
</dbReference>
<keyword evidence="3" id="KW-1185">Reference proteome</keyword>
<evidence type="ECO:0000313" key="2">
    <source>
        <dbReference type="EMBL" id="GES81126.1"/>
    </source>
</evidence>
<name>A0A2Z6RFM4_9GLOM</name>
<sequence>MERIPLVLESDDKEIILVTHDECIFYSNDRKRGVWTKSGELLLRKKGNGRSTMVSEFLLEKCGQLKLNSQQIQENLSISQQACIYLQLGKNQDGSNHTAFKSNTLVASRMNLKPGGKQSKMKGINFGPNNQYQSMINDDGKPKGMKQILIERGLWRNSLSADCKLCKDKILDITQTDCCAHRIISL</sequence>